<dbReference type="InterPro" id="IPR002328">
    <property type="entry name" value="ADH_Zn_CS"/>
</dbReference>
<protein>
    <submittedName>
        <fullName evidence="9">Alcohol dehydrogenase catalytic domain-containing protein</fullName>
    </submittedName>
</protein>
<dbReference type="SUPFAM" id="SSF51735">
    <property type="entry name" value="NAD(P)-binding Rossmann-fold domains"/>
    <property type="match status" value="1"/>
</dbReference>
<evidence type="ECO:0000259" key="7">
    <source>
        <dbReference type="Pfam" id="PF00107"/>
    </source>
</evidence>
<reference evidence="10" key="1">
    <citation type="submission" date="2020-02" db="EMBL/GenBank/DDBJ databases">
        <title>Streptomyces sp. ASO4wet.</title>
        <authorList>
            <person name="Risdian C."/>
            <person name="Landwehr W."/>
            <person name="Schupp P."/>
            <person name="Wink J."/>
        </authorList>
    </citation>
    <scope>NUCLEOTIDE SEQUENCE [LARGE SCALE GENOMIC DNA]</scope>
    <source>
        <strain evidence="10">ASO4wet</strain>
    </source>
</reference>
<dbReference type="EMBL" id="CP048882">
    <property type="protein sequence ID" value="QPP08780.1"/>
    <property type="molecule type" value="Genomic_DNA"/>
</dbReference>
<sequence length="363" mass="37961">MRALVMKDHWQLEVEELPEPRAAEGEVAMSVLATGICGSDIHGFTGENGRRFPGQVMGHETVGRITQLGDGADRARSRAGQEELAVGQLVTVNPVISCGSCEACHAGAQQLCPSRRVIGVDPALRSAFAETMTLPAANVVVLPEGMPPEYGALVEPLAVGHHAAVRGGCGPDDLVLVIGGGPIGQAAALGALRLGARRVVVSEPHAGRRVLLEKLGLRSVDPRDGELEPRVLELLGGRPTLALDAVGAEETAGQALGLTALGARIVLVGMHAPRLALPAYSLSTQERSLIGSFCYTADEFTRTAQWVARTDTDLSVLIEGRVDLTGAARSFTALARGEDQASKVLVHPRGVTTSGTTAEEVHQ</sequence>
<keyword evidence="5" id="KW-0560">Oxidoreductase</keyword>
<dbReference type="GO" id="GO:0016491">
    <property type="term" value="F:oxidoreductase activity"/>
    <property type="evidence" value="ECO:0007669"/>
    <property type="project" value="UniProtKB-KW"/>
</dbReference>
<dbReference type="PANTHER" id="PTHR43161">
    <property type="entry name" value="SORBITOL DEHYDROGENASE"/>
    <property type="match status" value="1"/>
</dbReference>
<evidence type="ECO:0000259" key="8">
    <source>
        <dbReference type="Pfam" id="PF08240"/>
    </source>
</evidence>
<dbReference type="GO" id="GO:0008270">
    <property type="term" value="F:zinc ion binding"/>
    <property type="evidence" value="ECO:0007669"/>
    <property type="project" value="InterPro"/>
</dbReference>
<dbReference type="SUPFAM" id="SSF50129">
    <property type="entry name" value="GroES-like"/>
    <property type="match status" value="1"/>
</dbReference>
<feature type="domain" description="Alcohol dehydrogenase-like N-terminal" evidence="8">
    <location>
        <begin position="24"/>
        <end position="144"/>
    </location>
</feature>
<dbReference type="InterPro" id="IPR013149">
    <property type="entry name" value="ADH-like_C"/>
</dbReference>
<keyword evidence="3 6" id="KW-0479">Metal-binding</keyword>
<dbReference type="Pfam" id="PF08240">
    <property type="entry name" value="ADH_N"/>
    <property type="match status" value="1"/>
</dbReference>
<evidence type="ECO:0000256" key="3">
    <source>
        <dbReference type="ARBA" id="ARBA00022723"/>
    </source>
</evidence>
<evidence type="ECO:0000256" key="6">
    <source>
        <dbReference type="RuleBase" id="RU361277"/>
    </source>
</evidence>
<feature type="domain" description="Alcohol dehydrogenase-like C-terminal" evidence="7">
    <location>
        <begin position="182"/>
        <end position="308"/>
    </location>
</feature>
<dbReference type="Pfam" id="PF00107">
    <property type="entry name" value="ADH_zinc_N"/>
    <property type="match status" value="1"/>
</dbReference>
<dbReference type="Gene3D" id="3.90.180.10">
    <property type="entry name" value="Medium-chain alcohol dehydrogenases, catalytic domain"/>
    <property type="match status" value="1"/>
</dbReference>
<evidence type="ECO:0000256" key="5">
    <source>
        <dbReference type="ARBA" id="ARBA00023002"/>
    </source>
</evidence>
<dbReference type="InterPro" id="IPR013154">
    <property type="entry name" value="ADH-like_N"/>
</dbReference>
<evidence type="ECO:0000256" key="1">
    <source>
        <dbReference type="ARBA" id="ARBA00001947"/>
    </source>
</evidence>
<dbReference type="AlphaFoldDB" id="A0A7T1T9A6"/>
<name>A0A7T1T9A6_9ACTN</name>
<dbReference type="KEGG" id="sbat:G4Z16_22910"/>
<dbReference type="InterPro" id="IPR036291">
    <property type="entry name" value="NAD(P)-bd_dom_sf"/>
</dbReference>
<evidence type="ECO:0000256" key="4">
    <source>
        <dbReference type="ARBA" id="ARBA00022833"/>
    </source>
</evidence>
<organism evidence="9 10">
    <name type="scientific">Streptomyces bathyalis</name>
    <dbReference type="NCBI Taxonomy" id="2710756"/>
    <lineage>
        <taxon>Bacteria</taxon>
        <taxon>Bacillati</taxon>
        <taxon>Actinomycetota</taxon>
        <taxon>Actinomycetes</taxon>
        <taxon>Kitasatosporales</taxon>
        <taxon>Streptomycetaceae</taxon>
        <taxon>Streptomyces</taxon>
    </lineage>
</organism>
<evidence type="ECO:0000313" key="9">
    <source>
        <dbReference type="EMBL" id="QPP08780.1"/>
    </source>
</evidence>
<dbReference type="RefSeq" id="WP_197352566.1">
    <property type="nucleotide sequence ID" value="NZ_CP048882.1"/>
</dbReference>
<keyword evidence="4 6" id="KW-0862">Zinc</keyword>
<dbReference type="Gene3D" id="3.40.50.720">
    <property type="entry name" value="NAD(P)-binding Rossmann-like Domain"/>
    <property type="match status" value="1"/>
</dbReference>
<dbReference type="Proteomes" id="UP000595046">
    <property type="component" value="Chromosome"/>
</dbReference>
<gene>
    <name evidence="9" type="ORF">G4Z16_22910</name>
</gene>
<evidence type="ECO:0000313" key="10">
    <source>
        <dbReference type="Proteomes" id="UP000595046"/>
    </source>
</evidence>
<accession>A0A7T1T9A6</accession>
<comment type="cofactor">
    <cofactor evidence="1 6">
        <name>Zn(2+)</name>
        <dbReference type="ChEBI" id="CHEBI:29105"/>
    </cofactor>
</comment>
<comment type="similarity">
    <text evidence="2 6">Belongs to the zinc-containing alcohol dehydrogenase family.</text>
</comment>
<evidence type="ECO:0000256" key="2">
    <source>
        <dbReference type="ARBA" id="ARBA00008072"/>
    </source>
</evidence>
<proteinExistence type="inferred from homology"/>
<dbReference type="PROSITE" id="PS00059">
    <property type="entry name" value="ADH_ZINC"/>
    <property type="match status" value="1"/>
</dbReference>
<dbReference type="InterPro" id="IPR011032">
    <property type="entry name" value="GroES-like_sf"/>
</dbReference>
<keyword evidence="10" id="KW-1185">Reference proteome</keyword>